<name>A0A0S4PX66_9HELI</name>
<dbReference type="InterPro" id="IPR050264">
    <property type="entry name" value="Bact_CCA-adding_enz_type3_sf"/>
</dbReference>
<dbReference type="PATRIC" id="fig|76936.10.peg.887"/>
<dbReference type="SUPFAM" id="SSF81301">
    <property type="entry name" value="Nucleotidyltransferase"/>
    <property type="match status" value="1"/>
</dbReference>
<proteinExistence type="inferred from homology"/>
<evidence type="ECO:0000256" key="3">
    <source>
        <dbReference type="ARBA" id="ARBA00022694"/>
    </source>
</evidence>
<evidence type="ECO:0000256" key="5">
    <source>
        <dbReference type="ARBA" id="ARBA00022723"/>
    </source>
</evidence>
<dbReference type="GO" id="GO:0000049">
    <property type="term" value="F:tRNA binding"/>
    <property type="evidence" value="ECO:0007669"/>
    <property type="project" value="TreeGrafter"/>
</dbReference>
<keyword evidence="2 9" id="KW-0808">Transferase</keyword>
<keyword evidence="15" id="KW-1185">Reference proteome</keyword>
<evidence type="ECO:0000256" key="9">
    <source>
        <dbReference type="RuleBase" id="RU003953"/>
    </source>
</evidence>
<evidence type="ECO:0000256" key="1">
    <source>
        <dbReference type="ARBA" id="ARBA00001946"/>
    </source>
</evidence>
<accession>A0A0S4PX66</accession>
<dbReference type="RefSeq" id="WP_052082132.1">
    <property type="nucleotide sequence ID" value="NZ_CAJTQN010000004.1"/>
</dbReference>
<keyword evidence="3" id="KW-0819">tRNA processing</keyword>
<protein>
    <submittedName>
        <fullName evidence="13 14">tRNA nucleotidyltransferase</fullName>
        <ecNumber evidence="13 14">2.7.7.72</ecNumber>
    </submittedName>
</protein>
<gene>
    <name evidence="13" type="ORF">BN2458_PEG0909</name>
    <name evidence="14" type="ORF">LS75_005960</name>
</gene>
<evidence type="ECO:0000313" key="14">
    <source>
        <dbReference type="EMBL" id="TLD78527.1"/>
    </source>
</evidence>
<keyword evidence="6" id="KW-0547">Nucleotide-binding</keyword>
<dbReference type="GO" id="GO:0008033">
    <property type="term" value="P:tRNA processing"/>
    <property type="evidence" value="ECO:0007669"/>
    <property type="project" value="UniProtKB-KW"/>
</dbReference>
<sequence length="422" mass="47888">MQHFDTSRFALPQDVLFILDTLHSAGYEAYIVGGCVRDMILCELHNTSKPPNDYDIATSALPDDVMRLFPYSIPTGAKYGTISVIMQSHSYEITTFRLDGTYSDARKPDSVRFTTSISEDIKRRDFSMNALAYAPHIGLVDEVGGVEDIINKRIVCVGEAKVRFSEDSLRILRALRFSATLGFSIESHTQEAIHMNAPLLCSVARERVRLELDKLLSGMYAESVLSAFLSIIRIVVPQLPTQCDFRVFKALRDTTQYVRWVCFLYPCKTYAREILESLKFDNKSKEHILTLLWHYDMPLCVGEVELRHIVVNLGGRERAQSILEDIARIKEAHIKVGIQKADTQNLKTFHHIVQNVLGQSIPLSLKELCINGEDLKHIGIKEGKQIGAILAYLLNQVLEDKLPHTRRDLLQAARNKLQEFKV</sequence>
<evidence type="ECO:0000259" key="10">
    <source>
        <dbReference type="Pfam" id="PF01743"/>
    </source>
</evidence>
<dbReference type="Pfam" id="PF12627">
    <property type="entry name" value="PolyA_pol_RNAbd"/>
    <property type="match status" value="1"/>
</dbReference>
<keyword evidence="5" id="KW-0479">Metal-binding</keyword>
<dbReference type="AlphaFoldDB" id="A0A0S4PX66"/>
<dbReference type="Proteomes" id="UP000064525">
    <property type="component" value="Chromosome I"/>
</dbReference>
<dbReference type="InterPro" id="IPR002646">
    <property type="entry name" value="PolA_pol_head_dom"/>
</dbReference>
<dbReference type="PANTHER" id="PTHR46173:SF1">
    <property type="entry name" value="CCA TRNA NUCLEOTIDYLTRANSFERASE 1, MITOCHONDRIAL"/>
    <property type="match status" value="1"/>
</dbReference>
<dbReference type="GO" id="GO:0000166">
    <property type="term" value="F:nucleotide binding"/>
    <property type="evidence" value="ECO:0007669"/>
    <property type="project" value="UniProtKB-KW"/>
</dbReference>
<dbReference type="NCBIfam" id="NF009814">
    <property type="entry name" value="PRK13299.1"/>
    <property type="match status" value="1"/>
</dbReference>
<dbReference type="EMBL" id="JRPF02000005">
    <property type="protein sequence ID" value="TLD78527.1"/>
    <property type="molecule type" value="Genomic_DNA"/>
</dbReference>
<dbReference type="GO" id="GO:0004810">
    <property type="term" value="F:CCA tRNA nucleotidyltransferase activity"/>
    <property type="evidence" value="ECO:0007669"/>
    <property type="project" value="UniProtKB-EC"/>
</dbReference>
<dbReference type="Gene3D" id="3.30.460.10">
    <property type="entry name" value="Beta Polymerase, domain 2"/>
    <property type="match status" value="1"/>
</dbReference>
<evidence type="ECO:0000313" key="13">
    <source>
        <dbReference type="EMBL" id="CUU39794.1"/>
    </source>
</evidence>
<evidence type="ECO:0000259" key="12">
    <source>
        <dbReference type="Pfam" id="PF13735"/>
    </source>
</evidence>
<dbReference type="InterPro" id="IPR032828">
    <property type="entry name" value="PolyA_RNA-bd"/>
</dbReference>
<evidence type="ECO:0000256" key="7">
    <source>
        <dbReference type="ARBA" id="ARBA00022842"/>
    </source>
</evidence>
<evidence type="ECO:0000256" key="2">
    <source>
        <dbReference type="ARBA" id="ARBA00022679"/>
    </source>
</evidence>
<feature type="domain" description="CCA-adding enzyme C-terminal" evidence="12">
    <location>
        <begin position="257"/>
        <end position="412"/>
    </location>
</feature>
<evidence type="ECO:0000256" key="6">
    <source>
        <dbReference type="ARBA" id="ARBA00022741"/>
    </source>
</evidence>
<organism evidence="13 16">
    <name type="scientific">Helicobacter typhlonius</name>
    <dbReference type="NCBI Taxonomy" id="76936"/>
    <lineage>
        <taxon>Bacteria</taxon>
        <taxon>Pseudomonadati</taxon>
        <taxon>Campylobacterota</taxon>
        <taxon>Epsilonproteobacteria</taxon>
        <taxon>Campylobacterales</taxon>
        <taxon>Helicobacteraceae</taxon>
        <taxon>Helicobacter</taxon>
    </lineage>
</organism>
<dbReference type="STRING" id="76936.BN2458_PEG0909"/>
<evidence type="ECO:0000256" key="8">
    <source>
        <dbReference type="ARBA" id="ARBA00022884"/>
    </source>
</evidence>
<dbReference type="CDD" id="cd05398">
    <property type="entry name" value="NT_ClassII-CCAase"/>
    <property type="match status" value="1"/>
</dbReference>
<keyword evidence="8 9" id="KW-0694">RNA-binding</keyword>
<reference evidence="13" key="3">
    <citation type="submission" date="2015-11" db="EMBL/GenBank/DDBJ databases">
        <authorList>
            <person name="Zhang Y."/>
            <person name="Guo Z."/>
        </authorList>
    </citation>
    <scope>NUCLEOTIDE SEQUENCE</scope>
    <source>
        <strain evidence="13">1</strain>
    </source>
</reference>
<comment type="cofactor">
    <cofactor evidence="1">
        <name>Mg(2+)</name>
        <dbReference type="ChEBI" id="CHEBI:18420"/>
    </cofactor>
</comment>
<feature type="domain" description="tRNA nucleotidyltransferase/poly(A) polymerase RNA and SrmB- binding" evidence="11">
    <location>
        <begin position="182"/>
        <end position="225"/>
    </location>
</feature>
<dbReference type="Gene3D" id="1.10.246.80">
    <property type="match status" value="1"/>
</dbReference>
<dbReference type="GeneID" id="78151147"/>
<dbReference type="OrthoDB" id="9805698at2"/>
<evidence type="ECO:0000256" key="4">
    <source>
        <dbReference type="ARBA" id="ARBA00022695"/>
    </source>
</evidence>
<dbReference type="EMBL" id="LN907858">
    <property type="protein sequence ID" value="CUU39794.1"/>
    <property type="molecule type" value="Genomic_DNA"/>
</dbReference>
<dbReference type="PANTHER" id="PTHR46173">
    <property type="entry name" value="CCA TRNA NUCLEOTIDYLTRANSFERASE 1, MITOCHONDRIAL"/>
    <property type="match status" value="1"/>
</dbReference>
<reference evidence="14 15" key="1">
    <citation type="journal article" date="2014" name="Genome Announc.">
        <title>Draft genome sequences of eight enterohepatic helicobacter species isolated from both laboratory and wild rodents.</title>
        <authorList>
            <person name="Sheh A."/>
            <person name="Shen Z."/>
            <person name="Fox J.G."/>
        </authorList>
    </citation>
    <scope>NUCLEOTIDE SEQUENCE [LARGE SCALE GENOMIC DNA]</scope>
    <source>
        <strain evidence="14 15">MIT 98-6810</strain>
    </source>
</reference>
<evidence type="ECO:0000313" key="15">
    <source>
        <dbReference type="Proteomes" id="UP000029925"/>
    </source>
</evidence>
<dbReference type="Gene3D" id="1.10.3090.10">
    <property type="entry name" value="cca-adding enzyme, domain 2"/>
    <property type="match status" value="1"/>
</dbReference>
<reference evidence="16" key="2">
    <citation type="submission" date="2015-11" db="EMBL/GenBank/DDBJ databases">
        <authorList>
            <person name="Anvar S.Y."/>
        </authorList>
    </citation>
    <scope>NUCLEOTIDE SEQUENCE [LARGE SCALE GENOMIC DNA]</scope>
</reference>
<dbReference type="EC" id="2.7.7.72" evidence="13 14"/>
<keyword evidence="7" id="KW-0460">Magnesium</keyword>
<dbReference type="SUPFAM" id="SSF81891">
    <property type="entry name" value="Poly A polymerase C-terminal region-like"/>
    <property type="match status" value="1"/>
</dbReference>
<feature type="domain" description="Poly A polymerase head" evidence="10">
    <location>
        <begin position="29"/>
        <end position="154"/>
    </location>
</feature>
<keyword evidence="4 13" id="KW-0548">Nucleotidyltransferase</keyword>
<dbReference type="GO" id="GO:0046872">
    <property type="term" value="F:metal ion binding"/>
    <property type="evidence" value="ECO:0007669"/>
    <property type="project" value="UniProtKB-KW"/>
</dbReference>
<dbReference type="Pfam" id="PF13735">
    <property type="entry name" value="tRNA_NucTran2_2"/>
    <property type="match status" value="1"/>
</dbReference>
<dbReference type="Proteomes" id="UP000029925">
    <property type="component" value="Unassembled WGS sequence"/>
</dbReference>
<evidence type="ECO:0000259" key="11">
    <source>
        <dbReference type="Pfam" id="PF12627"/>
    </source>
</evidence>
<comment type="similarity">
    <text evidence="9">Belongs to the tRNA nucleotidyltransferase/poly(A) polymerase family.</text>
</comment>
<dbReference type="KEGG" id="hty:BN2458_PEG0909"/>
<dbReference type="InterPro" id="IPR043519">
    <property type="entry name" value="NT_sf"/>
</dbReference>
<dbReference type="Pfam" id="PF01743">
    <property type="entry name" value="PolyA_pol"/>
    <property type="match status" value="1"/>
</dbReference>
<evidence type="ECO:0000313" key="16">
    <source>
        <dbReference type="Proteomes" id="UP000064525"/>
    </source>
</evidence>
<dbReference type="InterPro" id="IPR032810">
    <property type="entry name" value="CCA-adding_enz_C"/>
</dbReference>